<evidence type="ECO:0000256" key="7">
    <source>
        <dbReference type="SAM" id="Phobius"/>
    </source>
</evidence>
<organism evidence="10 11">
    <name type="scientific">Natronosporangium hydrolyticum</name>
    <dbReference type="NCBI Taxonomy" id="2811111"/>
    <lineage>
        <taxon>Bacteria</taxon>
        <taxon>Bacillati</taxon>
        <taxon>Actinomycetota</taxon>
        <taxon>Actinomycetes</taxon>
        <taxon>Micromonosporales</taxon>
        <taxon>Micromonosporaceae</taxon>
        <taxon>Natronosporangium</taxon>
    </lineage>
</organism>
<evidence type="ECO:0000256" key="2">
    <source>
        <dbReference type="ARBA" id="ARBA00022475"/>
    </source>
</evidence>
<dbReference type="RefSeq" id="WP_239677106.1">
    <property type="nucleotide sequence ID" value="NZ_CP070499.1"/>
</dbReference>
<dbReference type="InterPro" id="IPR010432">
    <property type="entry name" value="RDD"/>
</dbReference>
<comment type="subcellular location">
    <subcellularLocation>
        <location evidence="1">Cell membrane</location>
        <topology evidence="1">Multi-pass membrane protein</topology>
    </subcellularLocation>
</comment>
<dbReference type="Pfam" id="PF06271">
    <property type="entry name" value="RDD"/>
    <property type="match status" value="1"/>
</dbReference>
<feature type="domain" description="RDD" evidence="8">
    <location>
        <begin position="116"/>
        <end position="278"/>
    </location>
</feature>
<feature type="region of interest" description="Disordered" evidence="6">
    <location>
        <begin position="285"/>
        <end position="314"/>
    </location>
</feature>
<feature type="region of interest" description="Disordered" evidence="6">
    <location>
        <begin position="1"/>
        <end position="113"/>
    </location>
</feature>
<feature type="transmembrane region" description="Helical" evidence="7">
    <location>
        <begin position="239"/>
        <end position="258"/>
    </location>
</feature>
<accession>A0A895YFQ5</accession>
<feature type="compositionally biased region" description="Basic and acidic residues" evidence="6">
    <location>
        <begin position="292"/>
        <end position="304"/>
    </location>
</feature>
<protein>
    <submittedName>
        <fullName evidence="10">RDD family protein</fullName>
    </submittedName>
</protein>
<proteinExistence type="predicted"/>
<dbReference type="Pfam" id="PF10708">
    <property type="entry name" value="DUF2510"/>
    <property type="match status" value="1"/>
</dbReference>
<dbReference type="EMBL" id="CP070499">
    <property type="protein sequence ID" value="QSB14942.1"/>
    <property type="molecule type" value="Genomic_DNA"/>
</dbReference>
<dbReference type="InterPro" id="IPR051791">
    <property type="entry name" value="Pra-immunoreactive"/>
</dbReference>
<dbReference type="GO" id="GO:0005886">
    <property type="term" value="C:plasma membrane"/>
    <property type="evidence" value="ECO:0007669"/>
    <property type="project" value="UniProtKB-SubCell"/>
</dbReference>
<dbReference type="KEGG" id="nhy:JQS43_00660"/>
<feature type="transmembrane region" description="Helical" evidence="7">
    <location>
        <begin position="179"/>
        <end position="197"/>
    </location>
</feature>
<evidence type="ECO:0000313" key="11">
    <source>
        <dbReference type="Proteomes" id="UP000662857"/>
    </source>
</evidence>
<feature type="compositionally biased region" description="Low complexity" evidence="6">
    <location>
        <begin position="92"/>
        <end position="104"/>
    </location>
</feature>
<feature type="compositionally biased region" description="Basic and acidic residues" evidence="6">
    <location>
        <begin position="76"/>
        <end position="91"/>
    </location>
</feature>
<feature type="compositionally biased region" description="Acidic residues" evidence="6">
    <location>
        <begin position="305"/>
        <end position="314"/>
    </location>
</feature>
<dbReference type="Proteomes" id="UP000662857">
    <property type="component" value="Chromosome"/>
</dbReference>
<reference evidence="10" key="1">
    <citation type="submission" date="2021-02" db="EMBL/GenBank/DDBJ databases">
        <title>Natrosporangium hydrolyticum gen. nov., sp. nov, a haloalkaliphilic actinobacterium from a soda solonchak soil.</title>
        <authorList>
            <person name="Sorokin D.Y."/>
            <person name="Khijniak T.V."/>
            <person name="Zakharycheva A.P."/>
            <person name="Boueva O.V."/>
            <person name="Ariskina E.V."/>
            <person name="Hahnke R.L."/>
            <person name="Bunk B."/>
            <person name="Sproer C."/>
            <person name="Schumann P."/>
            <person name="Evtushenko L.I."/>
            <person name="Kublanov I.V."/>
        </authorList>
    </citation>
    <scope>NUCLEOTIDE SEQUENCE</scope>
    <source>
        <strain evidence="10">DSM 106523</strain>
    </source>
</reference>
<feature type="domain" description="DUF2510" evidence="9">
    <location>
        <begin position="5"/>
        <end position="37"/>
    </location>
</feature>
<keyword evidence="11" id="KW-1185">Reference proteome</keyword>
<evidence type="ECO:0000256" key="1">
    <source>
        <dbReference type="ARBA" id="ARBA00004651"/>
    </source>
</evidence>
<dbReference type="PANTHER" id="PTHR36115">
    <property type="entry name" value="PROLINE-RICH ANTIGEN HOMOLOG-RELATED"/>
    <property type="match status" value="1"/>
</dbReference>
<evidence type="ECO:0000256" key="5">
    <source>
        <dbReference type="ARBA" id="ARBA00023136"/>
    </source>
</evidence>
<evidence type="ECO:0000256" key="3">
    <source>
        <dbReference type="ARBA" id="ARBA00022692"/>
    </source>
</evidence>
<evidence type="ECO:0000259" key="9">
    <source>
        <dbReference type="Pfam" id="PF10708"/>
    </source>
</evidence>
<evidence type="ECO:0000256" key="4">
    <source>
        <dbReference type="ARBA" id="ARBA00022989"/>
    </source>
</evidence>
<keyword evidence="5 7" id="KW-0472">Membrane</keyword>
<name>A0A895YFQ5_9ACTN</name>
<dbReference type="AlphaFoldDB" id="A0A895YFQ5"/>
<gene>
    <name evidence="10" type="ORF">JQS43_00660</name>
</gene>
<keyword evidence="2" id="KW-1003">Cell membrane</keyword>
<evidence type="ECO:0000313" key="10">
    <source>
        <dbReference type="EMBL" id="QSB14942.1"/>
    </source>
</evidence>
<evidence type="ECO:0000256" key="6">
    <source>
        <dbReference type="SAM" id="MobiDB-lite"/>
    </source>
</evidence>
<sequence>MSLPPGWYKDPADPGTQRWWDGEGWIGASLPADQTPPEGPPPAESEAVEPAPPLPEVPGLAGSTERPAFGEPSKAAPERPSDRSADKEPKGRPGQPRGPRGAARPPVPSRPHGYPVATLGARFTARLVDIGIVLGLNVIVNGWFVYQYWQEISPVVSEAWRRSLAGEELSNLPAVSDQAGYLQLVILLLAAALWFAYEVPAVANSGQTPGKRLLKIKVVALEQDQQISFGRSFRRWNPMGLPVLLWWCFGIGFLLQLIDAGWGLFDRPAHQTLHDKSAYTAVVSIATGPDHPSPDPDRPQRTAEETTDEPADPS</sequence>
<evidence type="ECO:0000259" key="8">
    <source>
        <dbReference type="Pfam" id="PF06271"/>
    </source>
</evidence>
<keyword evidence="3 7" id="KW-0812">Transmembrane</keyword>
<dbReference type="InterPro" id="IPR018929">
    <property type="entry name" value="DUF2510"/>
</dbReference>
<keyword evidence="4 7" id="KW-1133">Transmembrane helix</keyword>
<dbReference type="PANTHER" id="PTHR36115:SF4">
    <property type="entry name" value="MEMBRANE PROTEIN"/>
    <property type="match status" value="1"/>
</dbReference>
<feature type="transmembrane region" description="Helical" evidence="7">
    <location>
        <begin position="127"/>
        <end position="146"/>
    </location>
</feature>